<protein>
    <submittedName>
        <fullName evidence="2">Uncharacterized protein</fullName>
    </submittedName>
</protein>
<dbReference type="AlphaFoldDB" id="F2Q5M4"/>
<proteinExistence type="predicted"/>
<evidence type="ECO:0000313" key="2">
    <source>
        <dbReference type="EMBL" id="EGE09442.1"/>
    </source>
</evidence>
<keyword evidence="3" id="KW-1185">Reference proteome</keyword>
<dbReference type="EMBL" id="DS995806">
    <property type="protein sequence ID" value="EGE09442.1"/>
    <property type="molecule type" value="Genomic_DNA"/>
</dbReference>
<dbReference type="HOGENOM" id="CLU_877701_0_0_1"/>
<dbReference type="eggNOG" id="ENOG502RR15">
    <property type="taxonomic scope" value="Eukaryota"/>
</dbReference>
<feature type="region of interest" description="Disordered" evidence="1">
    <location>
        <begin position="257"/>
        <end position="307"/>
    </location>
</feature>
<evidence type="ECO:0000313" key="3">
    <source>
        <dbReference type="Proteomes" id="UP000009169"/>
    </source>
</evidence>
<accession>F2Q5M4</accession>
<dbReference type="VEuPathDB" id="FungiDB:TEQG_08343"/>
<reference evidence="3" key="1">
    <citation type="journal article" date="2012" name="MBio">
        <title>Comparative genome analysis of Trichophyton rubrum and related dermatophytes reveals candidate genes involved in infection.</title>
        <authorList>
            <person name="Martinez D.A."/>
            <person name="Oliver B.G."/>
            <person name="Graeser Y."/>
            <person name="Goldberg J.M."/>
            <person name="Li W."/>
            <person name="Martinez-Rossi N.M."/>
            <person name="Monod M."/>
            <person name="Shelest E."/>
            <person name="Barton R.C."/>
            <person name="Birch E."/>
            <person name="Brakhage A.A."/>
            <person name="Chen Z."/>
            <person name="Gurr S.J."/>
            <person name="Heiman D."/>
            <person name="Heitman J."/>
            <person name="Kosti I."/>
            <person name="Rossi A."/>
            <person name="Saif S."/>
            <person name="Samalova M."/>
            <person name="Saunders C.W."/>
            <person name="Shea T."/>
            <person name="Summerbell R.C."/>
            <person name="Xu J."/>
            <person name="Young S."/>
            <person name="Zeng Q."/>
            <person name="Birren B.W."/>
            <person name="Cuomo C.A."/>
            <person name="White T.C."/>
        </authorList>
    </citation>
    <scope>NUCLEOTIDE SEQUENCE [LARGE SCALE GENOMIC DNA]</scope>
    <source>
        <strain evidence="3">ATCC MYA-4606 / CBS 127.97</strain>
    </source>
</reference>
<gene>
    <name evidence="2" type="ORF">TEQG_08343</name>
</gene>
<organism evidence="2 3">
    <name type="scientific">Trichophyton equinum (strain ATCC MYA-4606 / CBS 127.97)</name>
    <name type="common">Horse ringworm fungus</name>
    <dbReference type="NCBI Taxonomy" id="559882"/>
    <lineage>
        <taxon>Eukaryota</taxon>
        <taxon>Fungi</taxon>
        <taxon>Dikarya</taxon>
        <taxon>Ascomycota</taxon>
        <taxon>Pezizomycotina</taxon>
        <taxon>Eurotiomycetes</taxon>
        <taxon>Eurotiomycetidae</taxon>
        <taxon>Onygenales</taxon>
        <taxon>Arthrodermataceae</taxon>
        <taxon>Trichophyton</taxon>
    </lineage>
</organism>
<name>F2Q5M4_TRIEC</name>
<sequence length="317" mass="34863">MPPPTPADVEGALELLLHASKDTLSATRTQLLDAFATLTKRLQAPDDRSTALLNALSESAKQANEYTQNYINDILIGSPQKLDVRLYDINSIQSASKDKKSAIRALFALRSLGKEYNDYTREKKGVSKVQEILKDMNANNKLGGCIPSFARDRSLGDIHSTRRAIRLSIKVLVFEEMCGNAGISLLVILAMWKFRCLPYCTLPTIVSSLYEENGGYRETGAAAKSLSDTITRGQALYDETLETREIAGTIVGGGSDGVAPGEIATDRPCQRREKRRRLNNTRPHMGDGEDSSSEFQPSQRRSSREGGMYCLYCGSGQ</sequence>
<evidence type="ECO:0000256" key="1">
    <source>
        <dbReference type="SAM" id="MobiDB-lite"/>
    </source>
</evidence>
<dbReference type="Proteomes" id="UP000009169">
    <property type="component" value="Unassembled WGS sequence"/>
</dbReference>